<evidence type="ECO:0000256" key="3">
    <source>
        <dbReference type="ARBA" id="ARBA00022989"/>
    </source>
</evidence>
<evidence type="ECO:0000256" key="5">
    <source>
        <dbReference type="SAM" id="SignalP"/>
    </source>
</evidence>
<keyword evidence="4" id="KW-0472">Membrane</keyword>
<dbReference type="GO" id="GO:0016020">
    <property type="term" value="C:membrane"/>
    <property type="evidence" value="ECO:0007669"/>
    <property type="project" value="UniProtKB-SubCell"/>
</dbReference>
<dbReference type="AlphaFoldDB" id="K2RG65"/>
<name>K2RG65_MACPH</name>
<dbReference type="HOGENOM" id="CLU_1740901_0_0_1"/>
<comment type="caution">
    <text evidence="6">The sequence shown here is derived from an EMBL/GenBank/DDBJ whole genome shotgun (WGS) entry which is preliminary data.</text>
</comment>
<feature type="chain" id="PRO_5003867561" evidence="5">
    <location>
        <begin position="25"/>
        <end position="150"/>
    </location>
</feature>
<proteinExistence type="predicted"/>
<dbReference type="PANTHER" id="PTHR32385">
    <property type="entry name" value="MANNOSYL PHOSPHORYLINOSITOL CERAMIDE SYNTHASE"/>
    <property type="match status" value="1"/>
</dbReference>
<sequence>MLGCILLYALLAVGLLQLVKKPLALLLQPTTNFETVFISNSNIPKIIHQTYANTSIPDHWKPAQQSCLDLHPDYEYKELGVAVPHRHVQHRAPFPVGDAEGILVAGEPQFRREALHLEPEGLRSRRREHVSQLPRQLMARRRREGHILDG</sequence>
<dbReference type="InterPro" id="IPR051706">
    <property type="entry name" value="Glycosyltransferase_domain"/>
</dbReference>
<reference evidence="6 7" key="1">
    <citation type="journal article" date="2012" name="BMC Genomics">
        <title>Tools to kill: Genome of one of the most destructive plant pathogenic fungi Macrophomina phaseolina.</title>
        <authorList>
            <person name="Islam M.S."/>
            <person name="Haque M.S."/>
            <person name="Islam M.M."/>
            <person name="Emdad E.M."/>
            <person name="Halim A."/>
            <person name="Hossen Q.M.M."/>
            <person name="Hossain M.Z."/>
            <person name="Ahmed B."/>
            <person name="Rahim S."/>
            <person name="Rahman M.S."/>
            <person name="Alam M.M."/>
            <person name="Hou S."/>
            <person name="Wan X."/>
            <person name="Saito J.A."/>
            <person name="Alam M."/>
        </authorList>
    </citation>
    <scope>NUCLEOTIDE SEQUENCE [LARGE SCALE GENOMIC DNA]</scope>
    <source>
        <strain evidence="6 7">MS6</strain>
    </source>
</reference>
<dbReference type="Proteomes" id="UP000007129">
    <property type="component" value="Unassembled WGS sequence"/>
</dbReference>
<keyword evidence="5" id="KW-0732">Signal</keyword>
<accession>K2RG65</accession>
<evidence type="ECO:0000256" key="2">
    <source>
        <dbReference type="ARBA" id="ARBA00022692"/>
    </source>
</evidence>
<dbReference type="STRING" id="1126212.K2RG65"/>
<evidence type="ECO:0000256" key="4">
    <source>
        <dbReference type="ARBA" id="ARBA00023136"/>
    </source>
</evidence>
<dbReference type="InParanoid" id="K2RG65"/>
<feature type="signal peptide" evidence="5">
    <location>
        <begin position="1"/>
        <end position="24"/>
    </location>
</feature>
<evidence type="ECO:0000313" key="6">
    <source>
        <dbReference type="EMBL" id="EKG09054.1"/>
    </source>
</evidence>
<gene>
    <name evidence="6" type="ORF">MPH_13964</name>
</gene>
<dbReference type="GO" id="GO:0051999">
    <property type="term" value="P:mannosyl-inositol phosphorylceramide biosynthetic process"/>
    <property type="evidence" value="ECO:0007669"/>
    <property type="project" value="TreeGrafter"/>
</dbReference>
<organism evidence="6 7">
    <name type="scientific">Macrophomina phaseolina (strain MS6)</name>
    <name type="common">Charcoal rot fungus</name>
    <dbReference type="NCBI Taxonomy" id="1126212"/>
    <lineage>
        <taxon>Eukaryota</taxon>
        <taxon>Fungi</taxon>
        <taxon>Dikarya</taxon>
        <taxon>Ascomycota</taxon>
        <taxon>Pezizomycotina</taxon>
        <taxon>Dothideomycetes</taxon>
        <taxon>Dothideomycetes incertae sedis</taxon>
        <taxon>Botryosphaeriales</taxon>
        <taxon>Botryosphaeriaceae</taxon>
        <taxon>Macrophomina</taxon>
    </lineage>
</organism>
<dbReference type="OrthoDB" id="3647at2759"/>
<dbReference type="PANTHER" id="PTHR32385:SF20">
    <property type="entry name" value="MANNOSYL PHOSPHORYLINOSITOL CERAMIDE SYNTHASE CSH1-RELATED"/>
    <property type="match status" value="1"/>
</dbReference>
<dbReference type="EMBL" id="AHHD01000794">
    <property type="protein sequence ID" value="EKG09054.1"/>
    <property type="molecule type" value="Genomic_DNA"/>
</dbReference>
<keyword evidence="3" id="KW-1133">Transmembrane helix</keyword>
<comment type="subcellular location">
    <subcellularLocation>
        <location evidence="1">Membrane</location>
    </subcellularLocation>
</comment>
<evidence type="ECO:0000313" key="7">
    <source>
        <dbReference type="Proteomes" id="UP000007129"/>
    </source>
</evidence>
<evidence type="ECO:0000256" key="1">
    <source>
        <dbReference type="ARBA" id="ARBA00004370"/>
    </source>
</evidence>
<dbReference type="VEuPathDB" id="FungiDB:MPH_13964"/>
<dbReference type="GO" id="GO:0000030">
    <property type="term" value="F:mannosyltransferase activity"/>
    <property type="evidence" value="ECO:0007669"/>
    <property type="project" value="TreeGrafter"/>
</dbReference>
<protein>
    <submittedName>
        <fullName evidence="6">Uncharacterized protein</fullName>
    </submittedName>
</protein>
<keyword evidence="2" id="KW-0812">Transmembrane</keyword>